<name>A0A7T7V0X7_9FLAO</name>
<evidence type="ECO:0000313" key="3">
    <source>
        <dbReference type="Proteomes" id="UP000595426"/>
    </source>
</evidence>
<organism evidence="2 3">
    <name type="scientific">Elizabethkingia bruuniana</name>
    <dbReference type="NCBI Taxonomy" id="1756149"/>
    <lineage>
        <taxon>Bacteria</taxon>
        <taxon>Pseudomonadati</taxon>
        <taxon>Bacteroidota</taxon>
        <taxon>Flavobacteriia</taxon>
        <taxon>Flavobacteriales</taxon>
        <taxon>Weeksellaceae</taxon>
        <taxon>Elizabethkingia</taxon>
    </lineage>
</organism>
<reference evidence="2 3" key="1">
    <citation type="submission" date="2020-12" db="EMBL/GenBank/DDBJ databases">
        <title>FDA dAtabase for Regulatory Grade micrObial Sequences (FDA-ARGOS): Supporting development and validation of Infectious Disease Dx tests.</title>
        <authorList>
            <person name="Kerrigan L."/>
            <person name="Long C."/>
            <person name="Tallon L."/>
            <person name="Sadzewicz L."/>
            <person name="Zhao X."/>
            <person name="Boylan J."/>
            <person name="Ott S."/>
            <person name="Bowen H."/>
            <person name="Vavikolanu K."/>
            <person name="Mehta A."/>
            <person name="Aluvathingal J."/>
            <person name="Nadendla S."/>
            <person name="Yan Y."/>
            <person name="Sichtig H."/>
        </authorList>
    </citation>
    <scope>NUCLEOTIDE SEQUENCE [LARGE SCALE GENOMIC DNA]</scope>
    <source>
        <strain evidence="2 3">FDAARGOS_1031</strain>
    </source>
</reference>
<feature type="domain" description="Tn3 transposase DDE" evidence="1">
    <location>
        <begin position="9"/>
        <end position="118"/>
    </location>
</feature>
<dbReference type="InterPro" id="IPR002513">
    <property type="entry name" value="Tn3_Tnp_DDE_dom"/>
</dbReference>
<dbReference type="AlphaFoldDB" id="A0A7T7V0X7"/>
<dbReference type="Proteomes" id="UP000595426">
    <property type="component" value="Chromosome"/>
</dbReference>
<accession>A0A7T7V0X7</accession>
<dbReference type="EMBL" id="CP067018">
    <property type="protein sequence ID" value="QQN59796.1"/>
    <property type="molecule type" value="Genomic_DNA"/>
</dbReference>
<sequence length="139" mass="16479">MKFNFADYIKTIFICKYLLSKPLRRKINTQLNKGEKLNGLRAYFWFGGDGIIRKKQEEEQQVTARCLNLLTNIVIVWNTIYIQEVINQLYFEGYDISDEDFEHISPAPFEHVNRLGKYSFSTTFEVNNNGLRPLRIYKI</sequence>
<dbReference type="GO" id="GO:0004803">
    <property type="term" value="F:transposase activity"/>
    <property type="evidence" value="ECO:0007669"/>
    <property type="project" value="InterPro"/>
</dbReference>
<keyword evidence="3" id="KW-1185">Reference proteome</keyword>
<dbReference type="GO" id="GO:0006313">
    <property type="term" value="P:DNA transposition"/>
    <property type="evidence" value="ECO:0007669"/>
    <property type="project" value="InterPro"/>
</dbReference>
<dbReference type="RefSeq" id="WP_157893264.1">
    <property type="nucleotide sequence ID" value="NZ_CBCSDR010000019.1"/>
</dbReference>
<evidence type="ECO:0000259" key="1">
    <source>
        <dbReference type="Pfam" id="PF01526"/>
    </source>
</evidence>
<proteinExistence type="predicted"/>
<protein>
    <submittedName>
        <fullName evidence="2">Tn3 family transposase</fullName>
    </submittedName>
</protein>
<evidence type="ECO:0000313" key="2">
    <source>
        <dbReference type="EMBL" id="QQN59796.1"/>
    </source>
</evidence>
<dbReference type="Pfam" id="PF01526">
    <property type="entry name" value="DDE_Tnp_Tn3"/>
    <property type="match status" value="1"/>
</dbReference>
<gene>
    <name evidence="2" type="ORF">I6H88_04215</name>
</gene>